<proteinExistence type="inferred from homology"/>
<dbReference type="InterPro" id="IPR023201">
    <property type="entry name" value="SecY_dom_sf"/>
</dbReference>
<dbReference type="SUPFAM" id="SSF103491">
    <property type="entry name" value="Preprotein translocase SecY subunit"/>
    <property type="match status" value="1"/>
</dbReference>
<dbReference type="GO" id="GO:0005886">
    <property type="term" value="C:plasma membrane"/>
    <property type="evidence" value="ECO:0007669"/>
    <property type="project" value="UniProtKB-SubCell"/>
</dbReference>
<dbReference type="Pfam" id="PF00344">
    <property type="entry name" value="SecY"/>
    <property type="match status" value="1"/>
</dbReference>
<dbReference type="Proteomes" id="UP000177053">
    <property type="component" value="Unassembled WGS sequence"/>
</dbReference>
<dbReference type="GO" id="GO:0043952">
    <property type="term" value="P:protein transport by the Sec complex"/>
    <property type="evidence" value="ECO:0007669"/>
    <property type="project" value="UniProtKB-UniRule"/>
</dbReference>
<dbReference type="GO" id="GO:0065002">
    <property type="term" value="P:intracellular protein transmembrane transport"/>
    <property type="evidence" value="ECO:0007669"/>
    <property type="project" value="UniProtKB-UniRule"/>
</dbReference>
<comment type="caution">
    <text evidence="12">The sequence shown here is derived from an EMBL/GenBank/DDBJ whole genome shotgun (WGS) entry which is preliminary data.</text>
</comment>
<keyword evidence="10" id="KW-1003">Cell membrane</keyword>
<feature type="transmembrane region" description="Helical" evidence="10">
    <location>
        <begin position="21"/>
        <end position="43"/>
    </location>
</feature>
<keyword evidence="7 10" id="KW-0811">Translocation</keyword>
<comment type="subcellular location">
    <subcellularLocation>
        <location evidence="10">Cell membrane</location>
        <topology evidence="10">Multi-pass membrane protein</topology>
    </subcellularLocation>
    <subcellularLocation>
        <location evidence="1">Membrane</location>
        <topology evidence="1">Multi-pass membrane protein</topology>
    </subcellularLocation>
</comment>
<name>A0A1F7X985_9BACT</name>
<sequence>MLNQIIQFFSKAVKSPDIKRKLITTGIILIVFRLTAHIPAAGIDRTSLQTLFSGSALLSLLDVFSGGTLANFSILALGLAPYINASIILQLLTYVIPRLEELSKEGEYGQERINQYTRLLTVPLSLLQAIGMYTLLRSQGIIPSLSTLSLLALVLTMTAGSMLSVWMGELITEYGISNGISFLIFTGIVSRLPVTLGQSMTVITGADILKVAIFVLLAIAIVGLIVFMNEAMRQIPINYARRIGRAAISSSYLPLRLNQAGVIPIIFAVSLVLLPSLVSQFLSGVGNEKVAQIAITVAQKFNPQSIFYNTVYFFLVFGFTYFYTAVVFNPEKISENLQKSGGFIPGIRPGVQTTKYLSGILNKITLVGAGFLGLIAILPSFFQNMLGVTNLAIGGTGILIVVSVVLEFTRDLESQLVMKRYDSFIR</sequence>
<feature type="transmembrane region" description="Helical" evidence="10">
    <location>
        <begin position="208"/>
        <end position="232"/>
    </location>
</feature>
<feature type="transmembrane region" description="Helical" evidence="10">
    <location>
        <begin position="148"/>
        <end position="167"/>
    </location>
</feature>
<dbReference type="InterPro" id="IPR002208">
    <property type="entry name" value="SecY/SEC61-alpha"/>
</dbReference>
<feature type="transmembrane region" description="Helical" evidence="10">
    <location>
        <begin position="388"/>
        <end position="409"/>
    </location>
</feature>
<dbReference type="Gene3D" id="1.10.3370.10">
    <property type="entry name" value="SecY subunit domain"/>
    <property type="match status" value="1"/>
</dbReference>
<keyword evidence="6 10" id="KW-1133">Transmembrane helix</keyword>
<evidence type="ECO:0000256" key="7">
    <source>
        <dbReference type="ARBA" id="ARBA00023010"/>
    </source>
</evidence>
<evidence type="ECO:0000256" key="9">
    <source>
        <dbReference type="ARBA" id="ARBA00039733"/>
    </source>
</evidence>
<dbReference type="EMBL" id="MGFS01000015">
    <property type="protein sequence ID" value="OGM11590.1"/>
    <property type="molecule type" value="Genomic_DNA"/>
</dbReference>
<evidence type="ECO:0000256" key="2">
    <source>
        <dbReference type="ARBA" id="ARBA00005751"/>
    </source>
</evidence>
<protein>
    <recommendedName>
        <fullName evidence="9 10">Protein translocase subunit SecY</fullName>
    </recommendedName>
</protein>
<evidence type="ECO:0000256" key="8">
    <source>
        <dbReference type="ARBA" id="ARBA00023136"/>
    </source>
</evidence>
<dbReference type="HAMAP" id="MF_01465">
    <property type="entry name" value="SecY"/>
    <property type="match status" value="1"/>
</dbReference>
<comment type="function">
    <text evidence="10">The central subunit of the protein translocation channel SecYEG. Consists of two halves formed by TMs 1-5 and 6-10. These two domains form a lateral gate at the front which open onto the bilayer between TMs 2 and 7, and are clamped together by SecE at the back. The channel is closed by both a pore ring composed of hydrophobic SecY resides and a short helix (helix 2A) on the extracellular side of the membrane which forms a plug. The plug probably moves laterally to allow the channel to open. The ring and the pore may move independently.</text>
</comment>
<feature type="transmembrane region" description="Helical" evidence="10">
    <location>
        <begin position="253"/>
        <end position="274"/>
    </location>
</feature>
<dbReference type="PRINTS" id="PR00303">
    <property type="entry name" value="SECYTRNLCASE"/>
</dbReference>
<evidence type="ECO:0000256" key="5">
    <source>
        <dbReference type="ARBA" id="ARBA00022927"/>
    </source>
</evidence>
<organism evidence="12 13">
    <name type="scientific">Candidatus Woesebacteria bacterium RBG_16_34_12</name>
    <dbReference type="NCBI Taxonomy" id="1802480"/>
    <lineage>
        <taxon>Bacteria</taxon>
        <taxon>Candidatus Woeseibacteriota</taxon>
    </lineage>
</organism>
<dbReference type="NCBIfam" id="TIGR00967">
    <property type="entry name" value="3a0501s007"/>
    <property type="match status" value="1"/>
</dbReference>
<evidence type="ECO:0000256" key="1">
    <source>
        <dbReference type="ARBA" id="ARBA00004141"/>
    </source>
</evidence>
<evidence type="ECO:0000256" key="4">
    <source>
        <dbReference type="ARBA" id="ARBA00022692"/>
    </source>
</evidence>
<accession>A0A1F7X985</accession>
<keyword evidence="8 10" id="KW-0472">Membrane</keyword>
<dbReference type="InterPro" id="IPR030659">
    <property type="entry name" value="SecY_CS"/>
</dbReference>
<keyword evidence="5 10" id="KW-0653">Protein transport</keyword>
<dbReference type="PROSITE" id="PS00755">
    <property type="entry name" value="SECY_1"/>
    <property type="match status" value="1"/>
</dbReference>
<evidence type="ECO:0000256" key="11">
    <source>
        <dbReference type="RuleBase" id="RU004349"/>
    </source>
</evidence>
<evidence type="ECO:0000313" key="13">
    <source>
        <dbReference type="Proteomes" id="UP000177053"/>
    </source>
</evidence>
<dbReference type="GO" id="GO:0006605">
    <property type="term" value="P:protein targeting"/>
    <property type="evidence" value="ECO:0007669"/>
    <property type="project" value="UniProtKB-UniRule"/>
</dbReference>
<keyword evidence="4 10" id="KW-0812">Transmembrane</keyword>
<feature type="transmembrane region" description="Helical" evidence="10">
    <location>
        <begin position="116"/>
        <end position="136"/>
    </location>
</feature>
<feature type="transmembrane region" description="Helical" evidence="10">
    <location>
        <begin position="179"/>
        <end position="196"/>
    </location>
</feature>
<evidence type="ECO:0000313" key="12">
    <source>
        <dbReference type="EMBL" id="OGM11590.1"/>
    </source>
</evidence>
<dbReference type="AlphaFoldDB" id="A0A1F7X985"/>
<dbReference type="PANTHER" id="PTHR10906">
    <property type="entry name" value="SECY/SEC61-ALPHA FAMILY MEMBER"/>
    <property type="match status" value="1"/>
</dbReference>
<evidence type="ECO:0000256" key="3">
    <source>
        <dbReference type="ARBA" id="ARBA00022448"/>
    </source>
</evidence>
<comment type="similarity">
    <text evidence="2 10 11">Belongs to the SecY/SEC61-alpha family.</text>
</comment>
<dbReference type="InterPro" id="IPR026593">
    <property type="entry name" value="SecY"/>
</dbReference>
<feature type="transmembrane region" description="Helical" evidence="10">
    <location>
        <begin position="306"/>
        <end position="328"/>
    </location>
</feature>
<reference evidence="12 13" key="1">
    <citation type="journal article" date="2016" name="Nat. Commun.">
        <title>Thousands of microbial genomes shed light on interconnected biogeochemical processes in an aquifer system.</title>
        <authorList>
            <person name="Anantharaman K."/>
            <person name="Brown C.T."/>
            <person name="Hug L.A."/>
            <person name="Sharon I."/>
            <person name="Castelle C.J."/>
            <person name="Probst A.J."/>
            <person name="Thomas B.C."/>
            <person name="Singh A."/>
            <person name="Wilkins M.J."/>
            <person name="Karaoz U."/>
            <person name="Brodie E.L."/>
            <person name="Williams K.H."/>
            <person name="Hubbard S.S."/>
            <person name="Banfield J.F."/>
        </authorList>
    </citation>
    <scope>NUCLEOTIDE SEQUENCE [LARGE SCALE GENOMIC DNA]</scope>
</reference>
<comment type="subunit">
    <text evidence="10">Component of the Sec protein translocase complex. Heterotrimer consisting of SecY, SecE and SecG subunits. The heterotrimers can form oligomers, although 1 heterotrimer is thought to be able to translocate proteins. Interacts with the ribosome. Interacts with SecDF, and other proteins may be involved. Interacts with SecA.</text>
</comment>
<dbReference type="PIRSF" id="PIRSF004557">
    <property type="entry name" value="SecY"/>
    <property type="match status" value="1"/>
</dbReference>
<evidence type="ECO:0000256" key="6">
    <source>
        <dbReference type="ARBA" id="ARBA00022989"/>
    </source>
</evidence>
<dbReference type="FunFam" id="1.10.3370.10:FF:000001">
    <property type="entry name" value="Preprotein translocase subunit SecY"/>
    <property type="match status" value="1"/>
</dbReference>
<evidence type="ECO:0000256" key="10">
    <source>
        <dbReference type="HAMAP-Rule" id="MF_01465"/>
    </source>
</evidence>
<feature type="transmembrane region" description="Helical" evidence="10">
    <location>
        <begin position="364"/>
        <end position="382"/>
    </location>
</feature>
<gene>
    <name evidence="10" type="primary">secY</name>
    <name evidence="12" type="ORF">A2Z22_02220</name>
</gene>
<keyword evidence="3 10" id="KW-0813">Transport</keyword>
<feature type="transmembrane region" description="Helical" evidence="10">
    <location>
        <begin position="63"/>
        <end position="96"/>
    </location>
</feature>